<evidence type="ECO:0008006" key="3">
    <source>
        <dbReference type="Google" id="ProtNLM"/>
    </source>
</evidence>
<dbReference type="eggNOG" id="ENOG5033KYA">
    <property type="taxonomic scope" value="Bacteria"/>
</dbReference>
<evidence type="ECO:0000313" key="2">
    <source>
        <dbReference type="Proteomes" id="UP000011682"/>
    </source>
</evidence>
<gene>
    <name evidence="1" type="ORF">D187_009320</name>
</gene>
<dbReference type="AlphaFoldDB" id="S9NT73"/>
<dbReference type="OrthoDB" id="8450247at2"/>
<dbReference type="EMBL" id="ANAH02000072">
    <property type="protein sequence ID" value="EPX55325.1"/>
    <property type="molecule type" value="Genomic_DNA"/>
</dbReference>
<sequence>MQTATTSSSSIPTAGVLTPNQYVLGGKGVRVEFSATSITGESLLHYQDATHEVNARGEEIRQQETELGTLVTVTLEPDADAGALLLSVIIPRAQLQDTRGEVQIVTNAVLTRSRFPRLPADAQLQTYRFLSLRGVATFVVS</sequence>
<protein>
    <recommendedName>
        <fullName evidence="3">Lipoprotein</fullName>
    </recommendedName>
</protein>
<proteinExistence type="predicted"/>
<organism evidence="1 2">
    <name type="scientific">Cystobacter fuscus (strain ATCC 25194 / DSM 2262 / NBRC 100088 / M29)</name>
    <dbReference type="NCBI Taxonomy" id="1242864"/>
    <lineage>
        <taxon>Bacteria</taxon>
        <taxon>Pseudomonadati</taxon>
        <taxon>Myxococcota</taxon>
        <taxon>Myxococcia</taxon>
        <taxon>Myxococcales</taxon>
        <taxon>Cystobacterineae</taxon>
        <taxon>Archangiaceae</taxon>
        <taxon>Cystobacter</taxon>
    </lineage>
</organism>
<dbReference type="Proteomes" id="UP000011682">
    <property type="component" value="Unassembled WGS sequence"/>
</dbReference>
<evidence type="ECO:0000313" key="1">
    <source>
        <dbReference type="EMBL" id="EPX55325.1"/>
    </source>
</evidence>
<reference evidence="1" key="1">
    <citation type="submission" date="2013-05" db="EMBL/GenBank/DDBJ databases">
        <title>Genome assembly of Cystobacter fuscus DSM 2262.</title>
        <authorList>
            <person name="Sharma G."/>
            <person name="Khatri I."/>
            <person name="Kaur C."/>
            <person name="Mayilraj S."/>
            <person name="Subramanian S."/>
        </authorList>
    </citation>
    <scope>NUCLEOTIDE SEQUENCE [LARGE SCALE GENOMIC DNA]</scope>
    <source>
        <strain evidence="1">DSM 2262</strain>
    </source>
</reference>
<keyword evidence="2" id="KW-1185">Reference proteome</keyword>
<name>S9NT73_CYSF2</name>
<accession>S9NT73</accession>
<dbReference type="RefSeq" id="WP_002631694.1">
    <property type="nucleotide sequence ID" value="NZ_ANAH02000072.1"/>
</dbReference>
<comment type="caution">
    <text evidence="1">The sequence shown here is derived from an EMBL/GenBank/DDBJ whole genome shotgun (WGS) entry which is preliminary data.</text>
</comment>